<comment type="caution">
    <text evidence="2">The sequence shown here is derived from an EMBL/GenBank/DDBJ whole genome shotgun (WGS) entry which is preliminary data.</text>
</comment>
<evidence type="ECO:0000313" key="2">
    <source>
        <dbReference type="EMBL" id="KAH7441394.1"/>
    </source>
</evidence>
<feature type="transmembrane region" description="Helical" evidence="1">
    <location>
        <begin position="49"/>
        <end position="66"/>
    </location>
</feature>
<dbReference type="EMBL" id="CM035408">
    <property type="protein sequence ID" value="KAH7441394.1"/>
    <property type="molecule type" value="Genomic_DNA"/>
</dbReference>
<keyword evidence="1" id="KW-0472">Membrane</keyword>
<protein>
    <submittedName>
        <fullName evidence="2">Uncharacterized protein</fullName>
    </submittedName>
</protein>
<evidence type="ECO:0000313" key="3">
    <source>
        <dbReference type="Proteomes" id="UP000825935"/>
    </source>
</evidence>
<organism evidence="2 3">
    <name type="scientific">Ceratopteris richardii</name>
    <name type="common">Triangle waterfern</name>
    <dbReference type="NCBI Taxonomy" id="49495"/>
    <lineage>
        <taxon>Eukaryota</taxon>
        <taxon>Viridiplantae</taxon>
        <taxon>Streptophyta</taxon>
        <taxon>Embryophyta</taxon>
        <taxon>Tracheophyta</taxon>
        <taxon>Polypodiopsida</taxon>
        <taxon>Polypodiidae</taxon>
        <taxon>Polypodiales</taxon>
        <taxon>Pteridineae</taxon>
        <taxon>Pteridaceae</taxon>
        <taxon>Parkerioideae</taxon>
        <taxon>Ceratopteris</taxon>
    </lineage>
</organism>
<feature type="transmembrane region" description="Helical" evidence="1">
    <location>
        <begin position="105"/>
        <end position="123"/>
    </location>
</feature>
<evidence type="ECO:0000256" key="1">
    <source>
        <dbReference type="SAM" id="Phobius"/>
    </source>
</evidence>
<reference evidence="2" key="1">
    <citation type="submission" date="2021-08" db="EMBL/GenBank/DDBJ databases">
        <title>WGS assembly of Ceratopteris richardii.</title>
        <authorList>
            <person name="Marchant D.B."/>
            <person name="Chen G."/>
            <person name="Jenkins J."/>
            <person name="Shu S."/>
            <person name="Leebens-Mack J."/>
            <person name="Grimwood J."/>
            <person name="Schmutz J."/>
            <person name="Soltis P."/>
            <person name="Soltis D."/>
            <person name="Chen Z.-H."/>
        </authorList>
    </citation>
    <scope>NUCLEOTIDE SEQUENCE</scope>
    <source>
        <strain evidence="2">Whitten #5841</strain>
        <tissue evidence="2">Leaf</tissue>
    </source>
</reference>
<keyword evidence="1" id="KW-1133">Transmembrane helix</keyword>
<dbReference type="AlphaFoldDB" id="A0A8T2V685"/>
<sequence length="135" mass="14388">MEMAGGDSDAWEDGSLQGPLVTLVALVTLGVAVPWYFSFSEVIVAEALLYVRIAMALLPILLLLVVKLQAESDLFEAAVSGAWSFMSSALEPEGPRDEAGGGGEGASPVTVALFLAIVSLMIWHQSGLHFWIIPW</sequence>
<feature type="transmembrane region" description="Helical" evidence="1">
    <location>
        <begin position="20"/>
        <end position="37"/>
    </location>
</feature>
<keyword evidence="3" id="KW-1185">Reference proteome</keyword>
<gene>
    <name evidence="2" type="ORF">KP509_03G036300</name>
</gene>
<proteinExistence type="predicted"/>
<name>A0A8T2V685_CERRI</name>
<accession>A0A8T2V685</accession>
<dbReference type="PANTHER" id="PTHR33306">
    <property type="entry name" value="EXPRESSED PROTEIN-RELATED-RELATED"/>
    <property type="match status" value="1"/>
</dbReference>
<keyword evidence="1" id="KW-0812">Transmembrane</keyword>
<dbReference type="Proteomes" id="UP000825935">
    <property type="component" value="Chromosome 3"/>
</dbReference>